<evidence type="ECO:0000313" key="3">
    <source>
        <dbReference type="Proteomes" id="UP000620124"/>
    </source>
</evidence>
<keyword evidence="1" id="KW-0812">Transmembrane</keyword>
<evidence type="ECO:0000313" key="2">
    <source>
        <dbReference type="EMBL" id="KAF7348477.1"/>
    </source>
</evidence>
<proteinExistence type="predicted"/>
<keyword evidence="1" id="KW-0472">Membrane</keyword>
<keyword evidence="3" id="KW-1185">Reference proteome</keyword>
<dbReference type="Proteomes" id="UP000620124">
    <property type="component" value="Unassembled WGS sequence"/>
</dbReference>
<feature type="transmembrane region" description="Helical" evidence="1">
    <location>
        <begin position="115"/>
        <end position="134"/>
    </location>
</feature>
<comment type="caution">
    <text evidence="2">The sequence shown here is derived from an EMBL/GenBank/DDBJ whole genome shotgun (WGS) entry which is preliminary data.</text>
</comment>
<dbReference type="OrthoDB" id="3357408at2759"/>
<feature type="transmembrane region" description="Helical" evidence="1">
    <location>
        <begin position="28"/>
        <end position="48"/>
    </location>
</feature>
<gene>
    <name evidence="2" type="ORF">MVEN_01365000</name>
</gene>
<name>A0A8H7CUA6_9AGAR</name>
<accession>A0A8H7CUA6</accession>
<dbReference type="AlphaFoldDB" id="A0A8H7CUA6"/>
<evidence type="ECO:0000256" key="1">
    <source>
        <dbReference type="SAM" id="Phobius"/>
    </source>
</evidence>
<reference evidence="2" key="1">
    <citation type="submission" date="2020-05" db="EMBL/GenBank/DDBJ databases">
        <title>Mycena genomes resolve the evolution of fungal bioluminescence.</title>
        <authorList>
            <person name="Tsai I.J."/>
        </authorList>
    </citation>
    <scope>NUCLEOTIDE SEQUENCE</scope>
    <source>
        <strain evidence="2">CCC161011</strain>
    </source>
</reference>
<feature type="transmembrane region" description="Helical" evidence="1">
    <location>
        <begin position="240"/>
        <end position="260"/>
    </location>
</feature>
<sequence length="372" mass="41664">MITPRDDSNVFPVTEAQLTGNYFETLTYGMYLVTCCFCARTLFWIPVAGGEERLRRTSEIRWMLVSVFCFIFVVQTFDDIIGLWHNLVAFVKYKGPGGALKDFQNLHDWINIARSFAQTANMIVGDFVLIYRCFIVHGRRWLVIVPSFILYLTGIAMAVKLMVVEITVTNAAQTLNSSVIEPWWCAFFAITAAQNVLTTSLLVWRIWRVEHQNARYRGTGARSASITPIPQPRLRKVIRVVAESGLAYSTLVFMTFVVSVCNSNALYPMSDATLQATGITFNVIIVRSTPRRDEQFTTFDQTERGTVVTSEASGGGRGFSKLQFVSHPASNQSKTIDNSGVHVTIKSTTDADRLEDGDSHVETYSMQKVGAQ</sequence>
<keyword evidence="1" id="KW-1133">Transmembrane helix</keyword>
<organism evidence="2 3">
    <name type="scientific">Mycena venus</name>
    <dbReference type="NCBI Taxonomy" id="2733690"/>
    <lineage>
        <taxon>Eukaryota</taxon>
        <taxon>Fungi</taxon>
        <taxon>Dikarya</taxon>
        <taxon>Basidiomycota</taxon>
        <taxon>Agaricomycotina</taxon>
        <taxon>Agaricomycetes</taxon>
        <taxon>Agaricomycetidae</taxon>
        <taxon>Agaricales</taxon>
        <taxon>Marasmiineae</taxon>
        <taxon>Mycenaceae</taxon>
        <taxon>Mycena</taxon>
    </lineage>
</organism>
<protein>
    <submittedName>
        <fullName evidence="2">Uncharacterized protein</fullName>
    </submittedName>
</protein>
<dbReference type="EMBL" id="JACAZI010000011">
    <property type="protein sequence ID" value="KAF7348477.1"/>
    <property type="molecule type" value="Genomic_DNA"/>
</dbReference>
<feature type="transmembrane region" description="Helical" evidence="1">
    <location>
        <begin position="60"/>
        <end position="77"/>
    </location>
</feature>
<feature type="transmembrane region" description="Helical" evidence="1">
    <location>
        <begin position="183"/>
        <end position="207"/>
    </location>
</feature>
<feature type="transmembrane region" description="Helical" evidence="1">
    <location>
        <begin position="141"/>
        <end position="163"/>
    </location>
</feature>